<name>A0A7W6NXZ5_9SPHN</name>
<dbReference type="EMBL" id="JACIEH010000002">
    <property type="protein sequence ID" value="MBB4099201.1"/>
    <property type="molecule type" value="Genomic_DNA"/>
</dbReference>
<organism evidence="2 3">
    <name type="scientific">Sphingomonas kyeonggiensis</name>
    <dbReference type="NCBI Taxonomy" id="1268553"/>
    <lineage>
        <taxon>Bacteria</taxon>
        <taxon>Pseudomonadati</taxon>
        <taxon>Pseudomonadota</taxon>
        <taxon>Alphaproteobacteria</taxon>
        <taxon>Sphingomonadales</taxon>
        <taxon>Sphingomonadaceae</taxon>
        <taxon>Sphingomonas</taxon>
    </lineage>
</organism>
<proteinExistence type="predicted"/>
<sequence>MKIVSTIDRPLADEHVIAVDPPLMPQLDAVWRRRINPFTGRALSDRALAAEQACSAGIQRLRGQNLTPGIITGMDLLLEPGAIGALPDDALVQILPGYGLAASGEDITVSTPRRIALGKLPVHARADILNAIATKQPAPKTAEPKGKDTLPPLLPRRIGPALGSLIGFKAASALPRVMVLVAEPVTATIEARPRDTCPPDPRDDPYDDLRLIDGVRLVLVAWPSELTATGIPDYALPGPGSDRRNRVAYRVFDAERARAPGALHPWEAIGVPIALVGFTDDWKLDFVDRAAVVRLGGQPNPRTPLTTGSGSPLLWQARVSQFVEQIADLDSLTADALTAAFRELPPVGFLPASVIDLAARRQDFFPPGFSLSASPIPLEHLDFAVGQSAGLAPINLAYPDVLELLVPVPERVYEPGLLETAVVDPAFARAMARYIDDRSDWLIRRELLMRRRDLLIDGVTGNRPSHAMLPLAEALPYPSERAPVTATRFRRIQSGGTVKSHQLTNAGSSLVFAKGDRAFVWVRVVPGTFPTGLSIRFSVIGGFGPVVFWGSSSGLPVAVGANPGPFDMGDLPEAGVWTRLEASADIAWLPSGVPLAGSVAKGVELTQNNGIVEWGPIGKIDADGNETIWIADDAPPASVLSIGGNPGWTQTSATLGDPPVEGDHGTTEADGIRTVNALTRFRARWSQGFLDRDFTDLTEAGIEGFTAAIEARLRITNDAIDLGFVRARADIYRVRQYLLGGDAASRLVTSPALADLANRDESARATSEGLAAFLKTAYKTDFLRDEDNPLETQPARGRTESAVDPKARKKDEKPAPSALFLNGLAISQYSFTSNVMSYQVASQAVSTTQAAKAQTSYSAISWSQVSKALPQYSIAASAVQMSAYRPTDVQAQHPVPGMVERSLSIAERLRPAPAVEAHAYAIAGKYAVVNAIAGLIGDPLTGEGRTGIALGDLPAPGFTNMKGDPPPPRKGGSIGDVILDRVKTGDNVEYRDDDERTAQNSRHEADYFASAVRAIDNTVALMRLVEGRIDLYNQLLADARSVREEMLGQVAGIDARLRVIAVELEEARHDVSVATALLAEERDRVQTLNARRKAILDANVKAIVFRRPRRADRSHAIPVAPAVAALMESPVTACLREHENVPEELREFTALFREAAVAWFPGVRAQLALIDRLDAARRALVAVRVRAANPFLLQYTPPSNPPVMLAAIHTAIAAQRTLFDARRAMALDIDVAGAASSQLSSAIVALAQHASLADMIAGDHQRAVLARMAASEVEGLAQVAGCLHASFGETPPILRLEWAELLSEFDRPAPLSNLAGLPGWHDLPIALRRTQQGFVDWLFSRIDRSIAPAEAAVNELVRICILLAAHAPVERIIPARLVAPAPARIGVRLDLAIDVGIARIGMTVLVRGADQQSVAQAVVDDIGDGLARARIVKLYGQTTTIAQTMSFHVSDTGAR</sequence>
<reference evidence="2 3" key="1">
    <citation type="submission" date="2020-08" db="EMBL/GenBank/DDBJ databases">
        <title>Genomic Encyclopedia of Type Strains, Phase IV (KMG-IV): sequencing the most valuable type-strain genomes for metagenomic binning, comparative biology and taxonomic classification.</title>
        <authorList>
            <person name="Goeker M."/>
        </authorList>
    </citation>
    <scope>NUCLEOTIDE SEQUENCE [LARGE SCALE GENOMIC DNA]</scope>
    <source>
        <strain evidence="2 3">DSM 101806</strain>
    </source>
</reference>
<evidence type="ECO:0000256" key="1">
    <source>
        <dbReference type="SAM" id="MobiDB-lite"/>
    </source>
</evidence>
<dbReference type="Proteomes" id="UP000557392">
    <property type="component" value="Unassembled WGS sequence"/>
</dbReference>
<dbReference type="RefSeq" id="WP_183998494.1">
    <property type="nucleotide sequence ID" value="NZ_JACIEH010000002.1"/>
</dbReference>
<protein>
    <submittedName>
        <fullName evidence="2">Uncharacterized protein</fullName>
    </submittedName>
</protein>
<evidence type="ECO:0000313" key="3">
    <source>
        <dbReference type="Proteomes" id="UP000557392"/>
    </source>
</evidence>
<keyword evidence="3" id="KW-1185">Reference proteome</keyword>
<feature type="region of interest" description="Disordered" evidence="1">
    <location>
        <begin position="785"/>
        <end position="814"/>
    </location>
</feature>
<gene>
    <name evidence="2" type="ORF">GGR46_002765</name>
</gene>
<accession>A0A7W6NXZ5</accession>
<evidence type="ECO:0000313" key="2">
    <source>
        <dbReference type="EMBL" id="MBB4099201.1"/>
    </source>
</evidence>
<feature type="compositionally biased region" description="Basic and acidic residues" evidence="1">
    <location>
        <begin position="797"/>
        <end position="814"/>
    </location>
</feature>
<comment type="caution">
    <text evidence="2">The sequence shown here is derived from an EMBL/GenBank/DDBJ whole genome shotgun (WGS) entry which is preliminary data.</text>
</comment>